<dbReference type="GO" id="GO:0006397">
    <property type="term" value="P:mRNA processing"/>
    <property type="evidence" value="ECO:0007669"/>
    <property type="project" value="UniProtKB-KW"/>
</dbReference>
<dbReference type="GO" id="GO:0071013">
    <property type="term" value="C:catalytic step 2 spliceosome"/>
    <property type="evidence" value="ECO:0007669"/>
    <property type="project" value="TreeGrafter"/>
</dbReference>
<dbReference type="InterPro" id="IPR039853">
    <property type="entry name" value="Pinin"/>
</dbReference>
<feature type="compositionally biased region" description="Basic and acidic residues" evidence="8">
    <location>
        <begin position="139"/>
        <end position="180"/>
    </location>
</feature>
<keyword evidence="6" id="KW-0508">mRNA splicing</keyword>
<feature type="compositionally biased region" description="Basic and acidic residues" evidence="8">
    <location>
        <begin position="287"/>
        <end position="298"/>
    </location>
</feature>
<sequence length="368" mass="41760">MSEATMISSAVLIPEEPRPEQEQQNGSLKRRQSLISEASDSNKRPRLDTRKSTASNDGEASPAPGSSPTTDRTMPKLPVAMSPPAPRRRQTSGLEQDKSRNRRLFGALLGTLSQSSQPARRSSASGVHKPGTSTAIVSSRREEIESRQRERLKRESHEIAESARLKREELDRERRKEQLQWDEEAMRVRHRNMRATARFLQTKTEPKLYYKPWELRDIELEEIKRQIVDVEARIEREVEEFKDKKRQRQQDDDTDQPDGGKDRKELPPSPTPSRHGAMGADQGRGSGQEKTDEKREAADVETQNYEHSADDKIDGDQPVPKETAQSSNDVLEPAKQAEVGRPTSSSRSDEHDHGGEELERGQEDDVIY</sequence>
<dbReference type="STRING" id="5601.A0A0D2EGA1"/>
<evidence type="ECO:0000256" key="5">
    <source>
        <dbReference type="ARBA" id="ARBA00023163"/>
    </source>
</evidence>
<dbReference type="EMBL" id="KN846956">
    <property type="protein sequence ID" value="KIW73382.1"/>
    <property type="molecule type" value="Genomic_DNA"/>
</dbReference>
<feature type="compositionally biased region" description="Basic and acidic residues" evidence="8">
    <location>
        <begin position="238"/>
        <end position="251"/>
    </location>
</feature>
<keyword evidence="3" id="KW-0507">mRNA processing</keyword>
<dbReference type="InterPro" id="IPR006786">
    <property type="entry name" value="Pinin_SDK_MemA"/>
</dbReference>
<keyword evidence="7" id="KW-0539">Nucleus</keyword>
<feature type="region of interest" description="Disordered" evidence="8">
    <location>
        <begin position="1"/>
        <end position="180"/>
    </location>
</feature>
<feature type="compositionally biased region" description="Basic and acidic residues" evidence="8">
    <location>
        <begin position="40"/>
        <end position="51"/>
    </location>
</feature>
<evidence type="ECO:0000256" key="1">
    <source>
        <dbReference type="ARBA" id="ARBA00004123"/>
    </source>
</evidence>
<evidence type="ECO:0000256" key="6">
    <source>
        <dbReference type="ARBA" id="ARBA00023187"/>
    </source>
</evidence>
<evidence type="ECO:0000256" key="7">
    <source>
        <dbReference type="ARBA" id="ARBA00023242"/>
    </source>
</evidence>
<proteinExistence type="inferred from homology"/>
<evidence type="ECO:0000256" key="2">
    <source>
        <dbReference type="ARBA" id="ARBA00010386"/>
    </source>
</evidence>
<dbReference type="PANTHER" id="PTHR12707:SF0">
    <property type="entry name" value="PININ"/>
    <property type="match status" value="1"/>
</dbReference>
<name>A0A0D2EGA1_9EURO</name>
<keyword evidence="4" id="KW-0805">Transcription regulation</keyword>
<feature type="domain" description="Pinin/SDK/MemA protein" evidence="9">
    <location>
        <begin position="95"/>
        <end position="227"/>
    </location>
</feature>
<evidence type="ECO:0000313" key="10">
    <source>
        <dbReference type="EMBL" id="KIW73382.1"/>
    </source>
</evidence>
<dbReference type="HOGENOM" id="CLU_049352_2_1_1"/>
<evidence type="ECO:0000256" key="4">
    <source>
        <dbReference type="ARBA" id="ARBA00023015"/>
    </source>
</evidence>
<protein>
    <recommendedName>
        <fullName evidence="9">Pinin/SDK/MemA protein domain-containing protein</fullName>
    </recommendedName>
</protein>
<dbReference type="Pfam" id="PF04696">
    <property type="entry name" value="Pinin_SDK_memA"/>
    <property type="match status" value="1"/>
</dbReference>
<feature type="region of interest" description="Disordered" evidence="8">
    <location>
        <begin position="238"/>
        <end position="368"/>
    </location>
</feature>
<evidence type="ECO:0000313" key="11">
    <source>
        <dbReference type="Proteomes" id="UP000054266"/>
    </source>
</evidence>
<reference evidence="10 11" key="1">
    <citation type="submission" date="2015-01" db="EMBL/GenBank/DDBJ databases">
        <title>The Genome Sequence of Capronia semiimmersa CBS27337.</title>
        <authorList>
            <consortium name="The Broad Institute Genomics Platform"/>
            <person name="Cuomo C."/>
            <person name="de Hoog S."/>
            <person name="Gorbushina A."/>
            <person name="Stielow B."/>
            <person name="Teixiera M."/>
            <person name="Abouelleil A."/>
            <person name="Chapman S.B."/>
            <person name="Priest M."/>
            <person name="Young S.K."/>
            <person name="Wortman J."/>
            <person name="Nusbaum C."/>
            <person name="Birren B."/>
        </authorList>
    </citation>
    <scope>NUCLEOTIDE SEQUENCE [LARGE SCALE GENOMIC DNA]</scope>
    <source>
        <strain evidence="10 11">CBS 27337</strain>
    </source>
</reference>
<feature type="compositionally biased region" description="Polar residues" evidence="8">
    <location>
        <begin position="52"/>
        <end position="72"/>
    </location>
</feature>
<accession>A0A0D2EGA1</accession>
<comment type="similarity">
    <text evidence="2">Belongs to the pinin family.</text>
</comment>
<comment type="subcellular location">
    <subcellularLocation>
        <location evidence="1">Nucleus</location>
    </subcellularLocation>
</comment>
<keyword evidence="5" id="KW-0804">Transcription</keyword>
<keyword evidence="11" id="KW-1185">Reference proteome</keyword>
<evidence type="ECO:0000259" key="9">
    <source>
        <dbReference type="Pfam" id="PF04696"/>
    </source>
</evidence>
<dbReference type="GO" id="GO:0008380">
    <property type="term" value="P:RNA splicing"/>
    <property type="evidence" value="ECO:0007669"/>
    <property type="project" value="UniProtKB-KW"/>
</dbReference>
<dbReference type="Proteomes" id="UP000054266">
    <property type="component" value="Unassembled WGS sequence"/>
</dbReference>
<evidence type="ECO:0000256" key="3">
    <source>
        <dbReference type="ARBA" id="ARBA00022664"/>
    </source>
</evidence>
<feature type="compositionally biased region" description="Basic and acidic residues" evidence="8">
    <location>
        <begin position="347"/>
        <end position="368"/>
    </location>
</feature>
<organism evidence="10 11">
    <name type="scientific">Phialophora macrospora</name>
    <dbReference type="NCBI Taxonomy" id="1851006"/>
    <lineage>
        <taxon>Eukaryota</taxon>
        <taxon>Fungi</taxon>
        <taxon>Dikarya</taxon>
        <taxon>Ascomycota</taxon>
        <taxon>Pezizomycotina</taxon>
        <taxon>Eurotiomycetes</taxon>
        <taxon>Chaetothyriomycetidae</taxon>
        <taxon>Chaetothyriales</taxon>
        <taxon>Herpotrichiellaceae</taxon>
        <taxon>Phialophora</taxon>
    </lineage>
</organism>
<evidence type="ECO:0000256" key="8">
    <source>
        <dbReference type="SAM" id="MobiDB-lite"/>
    </source>
</evidence>
<feature type="compositionally biased region" description="Low complexity" evidence="8">
    <location>
        <begin position="113"/>
        <end position="125"/>
    </location>
</feature>
<dbReference type="PANTHER" id="PTHR12707">
    <property type="entry name" value="PINN"/>
    <property type="match status" value="1"/>
</dbReference>
<dbReference type="AlphaFoldDB" id="A0A0D2EGA1"/>
<gene>
    <name evidence="10" type="ORF">PV04_01509</name>
</gene>